<sequence>MVLAGCATSAPQGESNAAFVTPVYADAHTIDSAIAFLETDYEPLQSNREVAEISDVIVQGKIVTVREGPQYGRLGDDLTDLSSVVIEVQSENIVQGTLAGDTLYVSMLSPAGNSIADWNRGLPAGVDVVVYAEQSSEGVAGETGEIDTNNWGAGRPDGAALYLPQPQGFVVQTGENRLVWPLTGVTREATFADALPGDTAVGVPLPGEGTPALDTVA</sequence>
<comment type="caution">
    <text evidence="1">The sequence shown here is derived from an EMBL/GenBank/DDBJ whole genome shotgun (WGS) entry which is preliminary data.</text>
</comment>
<keyword evidence="2" id="KW-1185">Reference proteome</keyword>
<dbReference type="AlphaFoldDB" id="A0A940PNU3"/>
<proteinExistence type="predicted"/>
<dbReference type="Proteomes" id="UP000675163">
    <property type="component" value="Unassembled WGS sequence"/>
</dbReference>
<organism evidence="1 2">
    <name type="scientific">Leucobacter exalbidus</name>
    <dbReference type="NCBI Taxonomy" id="662960"/>
    <lineage>
        <taxon>Bacteria</taxon>
        <taxon>Bacillati</taxon>
        <taxon>Actinomycetota</taxon>
        <taxon>Actinomycetes</taxon>
        <taxon>Micrococcales</taxon>
        <taxon>Microbacteriaceae</taxon>
        <taxon>Leucobacter</taxon>
    </lineage>
</organism>
<dbReference type="EMBL" id="JAFIDA010000001">
    <property type="protein sequence ID" value="MBP1326588.1"/>
    <property type="molecule type" value="Genomic_DNA"/>
</dbReference>
<accession>A0A940PNU3</accession>
<gene>
    <name evidence="1" type="ORF">JOF28_001820</name>
</gene>
<reference evidence="1" key="1">
    <citation type="submission" date="2021-02" db="EMBL/GenBank/DDBJ databases">
        <title>Sequencing the genomes of 1000 actinobacteria strains.</title>
        <authorList>
            <person name="Klenk H.-P."/>
        </authorList>
    </citation>
    <scope>NUCLEOTIDE SEQUENCE</scope>
    <source>
        <strain evidence="1">DSM 22850</strain>
    </source>
</reference>
<name>A0A940PNU3_9MICO</name>
<protein>
    <submittedName>
        <fullName evidence="1">Uncharacterized protein</fullName>
    </submittedName>
</protein>
<evidence type="ECO:0000313" key="1">
    <source>
        <dbReference type="EMBL" id="MBP1326588.1"/>
    </source>
</evidence>
<evidence type="ECO:0000313" key="2">
    <source>
        <dbReference type="Proteomes" id="UP000675163"/>
    </source>
</evidence>